<reference evidence="5" key="1">
    <citation type="submission" date="2015-06" db="UniProtKB">
        <authorList>
            <consortium name="EnsemblPlants"/>
        </authorList>
    </citation>
    <scope>IDENTIFICATION</scope>
</reference>
<feature type="domain" description="At1g68980-like TPR repeats" evidence="4">
    <location>
        <begin position="64"/>
        <end position="204"/>
    </location>
</feature>
<keyword evidence="3" id="KW-0809">Transit peptide</keyword>
<organism evidence="5">
    <name type="scientific">Aegilops tauschii</name>
    <name type="common">Tausch's goatgrass</name>
    <name type="synonym">Aegilops squarrosa</name>
    <dbReference type="NCBI Taxonomy" id="37682"/>
    <lineage>
        <taxon>Eukaryota</taxon>
        <taxon>Viridiplantae</taxon>
        <taxon>Streptophyta</taxon>
        <taxon>Embryophyta</taxon>
        <taxon>Tracheophyta</taxon>
        <taxon>Spermatophyta</taxon>
        <taxon>Magnoliopsida</taxon>
        <taxon>Liliopsida</taxon>
        <taxon>Poales</taxon>
        <taxon>Poaceae</taxon>
        <taxon>BOP clade</taxon>
        <taxon>Pooideae</taxon>
        <taxon>Triticodae</taxon>
        <taxon>Triticeae</taxon>
        <taxon>Triticinae</taxon>
        <taxon>Aegilops</taxon>
    </lineage>
</organism>
<protein>
    <recommendedName>
        <fullName evidence="4">At1g68980-like TPR repeats domain-containing protein</fullName>
    </recommendedName>
</protein>
<name>M8B180_AEGTA</name>
<evidence type="ECO:0000259" key="4">
    <source>
        <dbReference type="Pfam" id="PF25245"/>
    </source>
</evidence>
<dbReference type="InterPro" id="IPR002885">
    <property type="entry name" value="PPR_rpt"/>
</dbReference>
<dbReference type="Pfam" id="PF25245">
    <property type="entry name" value="TPR_At1g68980"/>
    <property type="match status" value="1"/>
</dbReference>
<dbReference type="Pfam" id="PF13041">
    <property type="entry name" value="PPR_2"/>
    <property type="match status" value="1"/>
</dbReference>
<evidence type="ECO:0000256" key="3">
    <source>
        <dbReference type="ARBA" id="ARBA00022946"/>
    </source>
</evidence>
<dbReference type="Gene3D" id="1.25.40.10">
    <property type="entry name" value="Tetratricopeptide repeat domain"/>
    <property type="match status" value="2"/>
</dbReference>
<proteinExistence type="inferred from homology"/>
<dbReference type="NCBIfam" id="TIGR00756">
    <property type="entry name" value="PPR"/>
    <property type="match status" value="1"/>
</dbReference>
<dbReference type="EnsemblPlants" id="EMT07320">
    <property type="protein sequence ID" value="EMT07320"/>
    <property type="gene ID" value="F775_05389"/>
</dbReference>
<dbReference type="InterPro" id="IPR011990">
    <property type="entry name" value="TPR-like_helical_dom_sf"/>
</dbReference>
<accession>M8B180</accession>
<dbReference type="PANTHER" id="PTHR46598:SF3">
    <property type="entry name" value="OS07G0495300 PROTEIN"/>
    <property type="match status" value="1"/>
</dbReference>
<dbReference type="PROSITE" id="PS51375">
    <property type="entry name" value="PPR"/>
    <property type="match status" value="1"/>
</dbReference>
<keyword evidence="2" id="KW-0677">Repeat</keyword>
<sequence length="731" mass="81970">MRILLLACRHCCRLPFFSRAAGAAFTANCGGGPWRRHRVLAAQCLSMSTTAGSILPWEAPSRETLLRTIDVALKDGNVDQALRAFGNYKSLHGLPEPRVLNGVIVSLSYTSSRRWLQRAYDLVLSVYQCNSNLLNSSSLMRLALALARDQTPVPASAVLRIILESGKLPDADMLSMVFLHMLKSQVGSYLAADVLAETCECFLDQISYRRQLKKLDPIKNNVTLFNMILESCVNFKCIIRAQKIMELMSLVGVVADVNTMAVASRVCQMVGQRDELMTMKGSINSFSSLPFSQQYLHFYDSLLSLQFSGNDMDAAADLIIDLYRQQKSCTFSDNDVQKQGVIQIGSGNLKSGYRIMFDPTKLDKGFVLDTKYQSGLVVPISGNLVPSEKAVAKLIIGCVKAKKLGALSSFCITLHKEELKGISASDVINACIQMGWLHAAHDILDSLESAEIPVGVGTYMSLLREYENEHKPEEFNSLLQQIQKIASTMEEFHTSPSFTIKDIAKIVKDEIPQTKSSLLSSLVEETEHYNPGDHLTFEFNNSILFFCKANMMEDALSTYKRMREQNIRPNLHTFCHILCGYSSLSMYREITILWGEIKRRLEYREISVDRDLLDCLVLDFLKGGYFSRVMEVISYMSTHNIYCDKWKYRQDHVGTARLFLEYKDAVVDFQPLSYSMLGHFKPALPDYSQELALPAEKQSSRSFAVSVGDVQGGKSSEVFTVSSVVECLTTY</sequence>
<dbReference type="PANTHER" id="PTHR46598">
    <property type="entry name" value="BNAC05G43320D PROTEIN"/>
    <property type="match status" value="1"/>
</dbReference>
<evidence type="ECO:0000313" key="5">
    <source>
        <dbReference type="EnsemblPlants" id="EMT07320"/>
    </source>
</evidence>
<dbReference type="InterPro" id="IPR057440">
    <property type="entry name" value="At1g68980-like_TPR"/>
</dbReference>
<evidence type="ECO:0000256" key="1">
    <source>
        <dbReference type="ARBA" id="ARBA00007626"/>
    </source>
</evidence>
<comment type="similarity">
    <text evidence="1">Belongs to the PPR family. P subfamily.</text>
</comment>
<dbReference type="AlphaFoldDB" id="M8B180"/>
<evidence type="ECO:0000256" key="2">
    <source>
        <dbReference type="ARBA" id="ARBA00022737"/>
    </source>
</evidence>